<proteinExistence type="predicted"/>
<dbReference type="EMBL" id="JBHSDS010000005">
    <property type="protein sequence ID" value="MFC4357915.1"/>
    <property type="molecule type" value="Genomic_DNA"/>
</dbReference>
<evidence type="ECO:0000313" key="4">
    <source>
        <dbReference type="Proteomes" id="UP001595921"/>
    </source>
</evidence>
<dbReference type="RefSeq" id="WP_267624645.1">
    <property type="nucleotide sequence ID" value="NZ_JAODIW010000009.1"/>
</dbReference>
<dbReference type="Proteomes" id="UP001595921">
    <property type="component" value="Unassembled WGS sequence"/>
</dbReference>
<dbReference type="AlphaFoldDB" id="A0ABD5PAK7"/>
<feature type="coiled-coil region" evidence="1">
    <location>
        <begin position="175"/>
        <end position="205"/>
    </location>
</feature>
<evidence type="ECO:0000256" key="1">
    <source>
        <dbReference type="SAM" id="Coils"/>
    </source>
</evidence>
<name>A0ABD5PAK7_9EURY</name>
<reference evidence="3 4" key="1">
    <citation type="journal article" date="2019" name="Int. J. Syst. Evol. Microbiol.">
        <title>The Global Catalogue of Microorganisms (GCM) 10K type strain sequencing project: providing services to taxonomists for standard genome sequencing and annotation.</title>
        <authorList>
            <consortium name="The Broad Institute Genomics Platform"/>
            <consortium name="The Broad Institute Genome Sequencing Center for Infectious Disease"/>
            <person name="Wu L."/>
            <person name="Ma J."/>
        </authorList>
    </citation>
    <scope>NUCLEOTIDE SEQUENCE [LARGE SCALE GENOMIC DNA]</scope>
    <source>
        <strain evidence="3 4">CGMCC 1.12553</strain>
    </source>
</reference>
<sequence>MSPASDVSDGVAAVDGPRRRALQLLGLVGVPFVLPLSAGRADAAVGPQLRDRDDDERSRTRSANAALNDVVDALDDLRSELEAVLDAVDRLDEDRGFDDESVDDAADLLDEAEERLRDARGFVSDLDWSFRRGRSGSRRDIRDDAVDELLDVVALVEEAIEVLDGEDADDDDLDDDELDDLFDEAEERIEDAEDARAALDDAIDESRRFDYDRDERGALSDARSASRSISRLLDRTERAVDDDDLGEAEEYLDEAIDWAEFALDAFDDL</sequence>
<feature type="region of interest" description="Disordered" evidence="2">
    <location>
        <begin position="43"/>
        <end position="63"/>
    </location>
</feature>
<organism evidence="3 4">
    <name type="scientific">Halobium salinum</name>
    <dbReference type="NCBI Taxonomy" id="1364940"/>
    <lineage>
        <taxon>Archaea</taxon>
        <taxon>Methanobacteriati</taxon>
        <taxon>Methanobacteriota</taxon>
        <taxon>Stenosarchaea group</taxon>
        <taxon>Halobacteria</taxon>
        <taxon>Halobacteriales</taxon>
        <taxon>Haloferacaceae</taxon>
        <taxon>Halobium</taxon>
    </lineage>
</organism>
<feature type="coiled-coil region" evidence="1">
    <location>
        <begin position="67"/>
        <end position="94"/>
    </location>
</feature>
<keyword evidence="1" id="KW-0175">Coiled coil</keyword>
<keyword evidence="4" id="KW-1185">Reference proteome</keyword>
<evidence type="ECO:0000313" key="3">
    <source>
        <dbReference type="EMBL" id="MFC4357915.1"/>
    </source>
</evidence>
<protein>
    <submittedName>
        <fullName evidence="3">Uncharacterized protein</fullName>
    </submittedName>
</protein>
<comment type="caution">
    <text evidence="3">The sequence shown here is derived from an EMBL/GenBank/DDBJ whole genome shotgun (WGS) entry which is preliminary data.</text>
</comment>
<evidence type="ECO:0000256" key="2">
    <source>
        <dbReference type="SAM" id="MobiDB-lite"/>
    </source>
</evidence>
<accession>A0ABD5PAK7</accession>
<feature type="compositionally biased region" description="Basic and acidic residues" evidence="2">
    <location>
        <begin position="49"/>
        <end position="59"/>
    </location>
</feature>
<gene>
    <name evidence="3" type="ORF">ACFO0N_08125</name>
</gene>